<comment type="caution">
    <text evidence="1">The sequence shown here is derived from an EMBL/GenBank/DDBJ whole genome shotgun (WGS) entry which is preliminary data.</text>
</comment>
<dbReference type="Proteomes" id="UP000536442">
    <property type="component" value="Unassembled WGS sequence"/>
</dbReference>
<name>A0A851I1W5_9GAMM</name>
<gene>
    <name evidence="1" type="ORF">HLV39_11450</name>
</gene>
<evidence type="ECO:0000313" key="1">
    <source>
        <dbReference type="EMBL" id="NWN92108.1"/>
    </source>
</evidence>
<dbReference type="EMBL" id="JABEVQ010000005">
    <property type="protein sequence ID" value="NWN92108.1"/>
    <property type="molecule type" value="Genomic_DNA"/>
</dbReference>
<reference evidence="1 2" key="1">
    <citation type="submission" date="2020-03" db="EMBL/GenBank/DDBJ databases">
        <title>Metagenomic, metatranscriptomic, and metabolomic analyses revealed the key microbes and metabolic features during the fermentation of ganjang, Korean traditional soy sauce.</title>
        <authorList>
            <person name="Chun B.H."/>
            <person name="Jeon C.O."/>
        </authorList>
    </citation>
    <scope>NUCLEOTIDE SEQUENCE [LARGE SCALE GENOMIC DNA]</scope>
    <source>
        <strain evidence="1 2">KG14</strain>
    </source>
</reference>
<proteinExistence type="predicted"/>
<sequence length="73" mass="8474">MGMFIPDPDRLQRTDYKLMNWSSEADADRVSISLSADCLRRLLEQQQLHVEDVSCLDRATKAKIRQMLLSLIH</sequence>
<evidence type="ECO:0000313" key="2">
    <source>
        <dbReference type="Proteomes" id="UP000536442"/>
    </source>
</evidence>
<organism evidence="1 2">
    <name type="scientific">Marinobacter adhaerens</name>
    <dbReference type="NCBI Taxonomy" id="1033846"/>
    <lineage>
        <taxon>Bacteria</taxon>
        <taxon>Pseudomonadati</taxon>
        <taxon>Pseudomonadota</taxon>
        <taxon>Gammaproteobacteria</taxon>
        <taxon>Pseudomonadales</taxon>
        <taxon>Marinobacteraceae</taxon>
        <taxon>Marinobacter</taxon>
    </lineage>
</organism>
<keyword evidence="2" id="KW-1185">Reference proteome</keyword>
<accession>A0A851I1W5</accession>
<protein>
    <submittedName>
        <fullName evidence="1">Uncharacterized protein</fullName>
    </submittedName>
</protein>
<dbReference type="AlphaFoldDB" id="A0A851I1W5"/>